<dbReference type="EMBL" id="BK014420">
    <property type="protein sequence ID" value="DAD54838.1"/>
    <property type="molecule type" value="Genomic_RNA"/>
</dbReference>
<protein>
    <submittedName>
        <fullName evidence="1">Uncharacterized protein</fullName>
    </submittedName>
</protein>
<accession>A0A8D9UGV9</accession>
<reference evidence="1" key="1">
    <citation type="journal article" date="2021" name="Sci. Rep.">
        <title>Armillaria root rot fungi host single-stranded RNA viruses.</title>
        <authorList>
            <person name="Linnakoski R."/>
            <person name="Sutela S."/>
            <person name="Coetzee M.P.A."/>
            <person name="Duong T.A."/>
            <person name="Pavlov I.N."/>
            <person name="Litovka Y.A."/>
            <person name="Hantula J."/>
            <person name="Wingfield B.D."/>
            <person name="Vainio E.J."/>
        </authorList>
    </citation>
    <scope>NUCLEOTIDE SEQUENCE</scope>
    <source>
        <strain evidence="1">ELDO17</strain>
    </source>
</reference>
<proteinExistence type="predicted"/>
<organism evidence="1">
    <name type="scientific">Armillaria mellea ambi-like virus 1</name>
    <dbReference type="NCBI Taxonomy" id="2803968"/>
    <lineage>
        <taxon>Viruses</taxon>
        <taxon>Riboviria</taxon>
        <taxon>Orthornavirae</taxon>
        <taxon>Ambiviricota</taxon>
        <taxon>Suforviricetes</taxon>
        <taxon>Crytulvirales</taxon>
        <taxon>Unambiviridae</taxon>
        <taxon>Orthounambivirus</taxon>
        <taxon>Orthounambivirus unarmillariae</taxon>
    </lineage>
</organism>
<evidence type="ECO:0000313" key="1">
    <source>
        <dbReference type="EMBL" id="DAD54838.1"/>
    </source>
</evidence>
<sequence>MKVGTTISNVDNVRNVPGTFILTNPKDLDLLDKIKGLIHQPQKSINGTISYDALYAARYAYLAILLFQGTNQYPAFTSEIEDSSVPNRSLLKRQLYQGSNPTDLEGWKGSEDEGHVTKRLRSIAGGKGKDKETSNEPFDQFIPVNEVVSIAKPGDLKASVKFFGLPKDCPKMPGIVFEYFEGMNSPDGQYIRSWMSKHFFRCFGENPRENFARFKTGVVGFGSSREGMIVAHIMRCMEIALGAQALVYIMFDGQIYLGCVVLGARWALQTQNTWVEPDSAVEVANQLGLIKTHESSKADVEDWLKNHGVDDNTFSNAVELAERLAKAEFSGEGKELSEEKHYIDDLVRRLDFGTSPSGYGIDTLCGAIRDIGLKRAPPSQHVTFPKPDHYHLLAEPYAVILTRFGSRAPSFAIPKALVNIPIDPEAFPVESQEQKALTKLKLDAIERVVVAMKPFEVAAKDMKALFETPKVCTSGGERAAIYKYHTVKDGKKDRLIGDIVTMLKANPVEKKEASSSKKGKEKKASALEEVEMAMDFLNSLGDL</sequence>
<name>A0A8D9UGV9_9VIRU</name>